<dbReference type="PRINTS" id="PR00705">
    <property type="entry name" value="PAPAIN"/>
</dbReference>
<sequence length="559" mass="64040">MMSSTPLHVSFFIKMLPVWYILSFLIAAISAQDIWNDDSELSWPEKYTVEAIRISLTAGLVENHKAWRTNVSSRIDYNNGVVKSITKENSPNFNKYEIHPEFTKNSSNVVKCNAAELDPSWQSVSLEQILPDTDDFEFVDLDPVNDKDTWKFFKKESLEGSDIRRTVWAEFDNETEVWIPVRYEVYEYNEWLGFLSKHDIWDFFEFSIDFDEDVFETDDYGCDEEYTMHEMNSESVTKHLMFIDPENDKHVDHVFNAFKSKHNKVYKDNIDHAKRKNIFQNKMRLIRATNRKNLGYKLAVNQFADRTPEEMKRYKGLLRRPEGKTGNIAFPYKDSDIKNIETDLPDEYDARLLGLVSAVKNQDNCGSCWTFGTTAAVEGALAQHNGGKLLSLSNQALIDCAWPFGVRGCEGGSDNAAYEWMMEYGLPTEAEYGPYLNRDNYCHIDNVTVKYPIKGFTDVTPYSVGALKVALVNHGPLSVSVHASEAFTLYSGGIFYDTECDPTSLDHEVALVGYGTRDEDTFWILKNSWGPMWGIDGYMLISSRDNNCGVATEPTYVNF</sequence>
<name>A0A921ZKE3_MANSE</name>
<protein>
    <submittedName>
        <fullName evidence="10">Uncharacterized protein</fullName>
    </submittedName>
</protein>
<feature type="signal peptide" evidence="7">
    <location>
        <begin position="1"/>
        <end position="31"/>
    </location>
</feature>
<keyword evidence="11" id="KW-1185">Reference proteome</keyword>
<dbReference type="InterPro" id="IPR000668">
    <property type="entry name" value="Peptidase_C1A_C"/>
</dbReference>
<organism evidence="10 11">
    <name type="scientific">Manduca sexta</name>
    <name type="common">Tobacco hawkmoth</name>
    <name type="synonym">Tobacco hornworm</name>
    <dbReference type="NCBI Taxonomy" id="7130"/>
    <lineage>
        <taxon>Eukaryota</taxon>
        <taxon>Metazoa</taxon>
        <taxon>Ecdysozoa</taxon>
        <taxon>Arthropoda</taxon>
        <taxon>Hexapoda</taxon>
        <taxon>Insecta</taxon>
        <taxon>Pterygota</taxon>
        <taxon>Neoptera</taxon>
        <taxon>Endopterygota</taxon>
        <taxon>Lepidoptera</taxon>
        <taxon>Glossata</taxon>
        <taxon>Ditrysia</taxon>
        <taxon>Bombycoidea</taxon>
        <taxon>Sphingidae</taxon>
        <taxon>Sphinginae</taxon>
        <taxon>Sphingini</taxon>
        <taxon>Manduca</taxon>
    </lineage>
</organism>
<feature type="domain" description="Cathepsin propeptide inhibitor" evidence="9">
    <location>
        <begin position="255"/>
        <end position="311"/>
    </location>
</feature>
<evidence type="ECO:0000313" key="10">
    <source>
        <dbReference type="EMBL" id="KAG6459524.1"/>
    </source>
</evidence>
<reference evidence="10" key="2">
    <citation type="submission" date="2020-12" db="EMBL/GenBank/DDBJ databases">
        <authorList>
            <person name="Kanost M."/>
        </authorList>
    </citation>
    <scope>NUCLEOTIDE SEQUENCE</scope>
</reference>
<proteinExistence type="inferred from homology"/>
<dbReference type="SMART" id="SM00645">
    <property type="entry name" value="Pept_C1"/>
    <property type="match status" value="1"/>
</dbReference>
<dbReference type="PROSITE" id="PS00639">
    <property type="entry name" value="THIOL_PROTEASE_HIS"/>
    <property type="match status" value="1"/>
</dbReference>
<dbReference type="Pfam" id="PF00112">
    <property type="entry name" value="Peptidase_C1"/>
    <property type="match status" value="1"/>
</dbReference>
<dbReference type="PANTHER" id="PTHR12411">
    <property type="entry name" value="CYSTEINE PROTEASE FAMILY C1-RELATED"/>
    <property type="match status" value="1"/>
</dbReference>
<gene>
    <name evidence="10" type="ORF">O3G_MSEX011418</name>
</gene>
<dbReference type="SMART" id="SM00848">
    <property type="entry name" value="Inhibitor_I29"/>
    <property type="match status" value="1"/>
</dbReference>
<dbReference type="GO" id="GO:0008234">
    <property type="term" value="F:cysteine-type peptidase activity"/>
    <property type="evidence" value="ECO:0007669"/>
    <property type="project" value="UniProtKB-KW"/>
</dbReference>
<evidence type="ECO:0000313" key="11">
    <source>
        <dbReference type="Proteomes" id="UP000791440"/>
    </source>
</evidence>
<dbReference type="InterPro" id="IPR013128">
    <property type="entry name" value="Peptidase_C1A"/>
</dbReference>
<dbReference type="InterPro" id="IPR039417">
    <property type="entry name" value="Peptidase_C1A_papain-like"/>
</dbReference>
<feature type="chain" id="PRO_5037713778" evidence="7">
    <location>
        <begin position="32"/>
        <end position="559"/>
    </location>
</feature>
<keyword evidence="6" id="KW-1015">Disulfide bond</keyword>
<dbReference type="InterPro" id="IPR025660">
    <property type="entry name" value="Pept_his_AS"/>
</dbReference>
<dbReference type="Proteomes" id="UP000791440">
    <property type="component" value="Unassembled WGS sequence"/>
</dbReference>
<dbReference type="InterPro" id="IPR013201">
    <property type="entry name" value="Prot_inhib_I29"/>
</dbReference>
<dbReference type="InterPro" id="IPR000169">
    <property type="entry name" value="Pept_cys_AS"/>
</dbReference>
<dbReference type="AlphaFoldDB" id="A0A921ZKE3"/>
<evidence type="ECO:0000256" key="6">
    <source>
        <dbReference type="ARBA" id="ARBA00023157"/>
    </source>
</evidence>
<dbReference type="GO" id="GO:0006508">
    <property type="term" value="P:proteolysis"/>
    <property type="evidence" value="ECO:0007669"/>
    <property type="project" value="UniProtKB-KW"/>
</dbReference>
<dbReference type="Gene3D" id="3.90.70.10">
    <property type="entry name" value="Cysteine proteinases"/>
    <property type="match status" value="1"/>
</dbReference>
<comment type="similarity">
    <text evidence="1">Belongs to the peptidase C1 family.</text>
</comment>
<keyword evidence="7" id="KW-0732">Signal</keyword>
<accession>A0A921ZKE3</accession>
<comment type="caution">
    <text evidence="10">The sequence shown here is derived from an EMBL/GenBank/DDBJ whole genome shotgun (WGS) entry which is preliminary data.</text>
</comment>
<evidence type="ECO:0000256" key="7">
    <source>
        <dbReference type="SAM" id="SignalP"/>
    </source>
</evidence>
<dbReference type="SUPFAM" id="SSF54001">
    <property type="entry name" value="Cysteine proteinases"/>
    <property type="match status" value="1"/>
</dbReference>
<evidence type="ECO:0000259" key="8">
    <source>
        <dbReference type="SMART" id="SM00645"/>
    </source>
</evidence>
<evidence type="ECO:0000259" key="9">
    <source>
        <dbReference type="SMART" id="SM00848"/>
    </source>
</evidence>
<dbReference type="PROSITE" id="PS00640">
    <property type="entry name" value="THIOL_PROTEASE_ASN"/>
    <property type="match status" value="1"/>
</dbReference>
<keyword evidence="2" id="KW-0645">Protease</keyword>
<reference evidence="10" key="1">
    <citation type="journal article" date="2016" name="Insect Biochem. Mol. Biol.">
        <title>Multifaceted biological insights from a draft genome sequence of the tobacco hornworm moth, Manduca sexta.</title>
        <authorList>
            <person name="Kanost M.R."/>
            <person name="Arrese E.L."/>
            <person name="Cao X."/>
            <person name="Chen Y.R."/>
            <person name="Chellapilla S."/>
            <person name="Goldsmith M.R."/>
            <person name="Grosse-Wilde E."/>
            <person name="Heckel D.G."/>
            <person name="Herndon N."/>
            <person name="Jiang H."/>
            <person name="Papanicolaou A."/>
            <person name="Qu J."/>
            <person name="Soulages J.L."/>
            <person name="Vogel H."/>
            <person name="Walters J."/>
            <person name="Waterhouse R.M."/>
            <person name="Ahn S.J."/>
            <person name="Almeida F.C."/>
            <person name="An C."/>
            <person name="Aqrawi P."/>
            <person name="Bretschneider A."/>
            <person name="Bryant W.B."/>
            <person name="Bucks S."/>
            <person name="Chao H."/>
            <person name="Chevignon G."/>
            <person name="Christen J.M."/>
            <person name="Clarke D.F."/>
            <person name="Dittmer N.T."/>
            <person name="Ferguson L.C.F."/>
            <person name="Garavelou S."/>
            <person name="Gordon K.H.J."/>
            <person name="Gunaratna R.T."/>
            <person name="Han Y."/>
            <person name="Hauser F."/>
            <person name="He Y."/>
            <person name="Heidel-Fischer H."/>
            <person name="Hirsh A."/>
            <person name="Hu Y."/>
            <person name="Jiang H."/>
            <person name="Kalra D."/>
            <person name="Klinner C."/>
            <person name="Konig C."/>
            <person name="Kovar C."/>
            <person name="Kroll A.R."/>
            <person name="Kuwar S.S."/>
            <person name="Lee S.L."/>
            <person name="Lehman R."/>
            <person name="Li K."/>
            <person name="Li Z."/>
            <person name="Liang H."/>
            <person name="Lovelace S."/>
            <person name="Lu Z."/>
            <person name="Mansfield J.H."/>
            <person name="McCulloch K.J."/>
            <person name="Mathew T."/>
            <person name="Morton B."/>
            <person name="Muzny D.M."/>
            <person name="Neunemann D."/>
            <person name="Ongeri F."/>
            <person name="Pauchet Y."/>
            <person name="Pu L.L."/>
            <person name="Pyrousis I."/>
            <person name="Rao X.J."/>
            <person name="Redding A."/>
            <person name="Roesel C."/>
            <person name="Sanchez-Gracia A."/>
            <person name="Schaack S."/>
            <person name="Shukla A."/>
            <person name="Tetreau G."/>
            <person name="Wang Y."/>
            <person name="Xiong G.H."/>
            <person name="Traut W."/>
            <person name="Walsh T.K."/>
            <person name="Worley K.C."/>
            <person name="Wu D."/>
            <person name="Wu W."/>
            <person name="Wu Y.Q."/>
            <person name="Zhang X."/>
            <person name="Zou Z."/>
            <person name="Zucker H."/>
            <person name="Briscoe A.D."/>
            <person name="Burmester T."/>
            <person name="Clem R.J."/>
            <person name="Feyereisen R."/>
            <person name="Grimmelikhuijzen C.J.P."/>
            <person name="Hamodrakas S.J."/>
            <person name="Hansson B.S."/>
            <person name="Huguet E."/>
            <person name="Jermiin L.S."/>
            <person name="Lan Q."/>
            <person name="Lehman H.K."/>
            <person name="Lorenzen M."/>
            <person name="Merzendorfer H."/>
            <person name="Michalopoulos I."/>
            <person name="Morton D.B."/>
            <person name="Muthukrishnan S."/>
            <person name="Oakeshott J.G."/>
            <person name="Palmer W."/>
            <person name="Park Y."/>
            <person name="Passarelli A.L."/>
            <person name="Rozas J."/>
            <person name="Schwartz L.M."/>
            <person name="Smith W."/>
            <person name="Southgate A."/>
            <person name="Vilcinskas A."/>
            <person name="Vogt R."/>
            <person name="Wang P."/>
            <person name="Werren J."/>
            <person name="Yu X.Q."/>
            <person name="Zhou J.J."/>
            <person name="Brown S.J."/>
            <person name="Scherer S.E."/>
            <person name="Richards S."/>
            <person name="Blissard G.W."/>
        </authorList>
    </citation>
    <scope>NUCLEOTIDE SEQUENCE</scope>
</reference>
<evidence type="ECO:0000256" key="2">
    <source>
        <dbReference type="ARBA" id="ARBA00022670"/>
    </source>
</evidence>
<evidence type="ECO:0000256" key="5">
    <source>
        <dbReference type="ARBA" id="ARBA00023145"/>
    </source>
</evidence>
<dbReference type="FunFam" id="3.90.70.10:FF:000332">
    <property type="entry name" value="Cathepsin L1"/>
    <property type="match status" value="1"/>
</dbReference>
<dbReference type="EMBL" id="JH668624">
    <property type="protein sequence ID" value="KAG6459524.1"/>
    <property type="molecule type" value="Genomic_DNA"/>
</dbReference>
<evidence type="ECO:0000256" key="4">
    <source>
        <dbReference type="ARBA" id="ARBA00022807"/>
    </source>
</evidence>
<dbReference type="InterPro" id="IPR038765">
    <property type="entry name" value="Papain-like_cys_pep_sf"/>
</dbReference>
<dbReference type="InterPro" id="IPR025661">
    <property type="entry name" value="Pept_asp_AS"/>
</dbReference>
<feature type="domain" description="Peptidase C1A papain C-terminal" evidence="8">
    <location>
        <begin position="344"/>
        <end position="558"/>
    </location>
</feature>
<dbReference type="PROSITE" id="PS00139">
    <property type="entry name" value="THIOL_PROTEASE_CYS"/>
    <property type="match status" value="1"/>
</dbReference>
<keyword evidence="5" id="KW-0865">Zymogen</keyword>
<dbReference type="Pfam" id="PF08246">
    <property type="entry name" value="Inhibitor_I29"/>
    <property type="match status" value="1"/>
</dbReference>
<dbReference type="CDD" id="cd02248">
    <property type="entry name" value="Peptidase_C1A"/>
    <property type="match status" value="1"/>
</dbReference>
<evidence type="ECO:0000256" key="3">
    <source>
        <dbReference type="ARBA" id="ARBA00022801"/>
    </source>
</evidence>
<keyword evidence="3" id="KW-0378">Hydrolase</keyword>
<keyword evidence="4" id="KW-0788">Thiol protease</keyword>
<evidence type="ECO:0000256" key="1">
    <source>
        <dbReference type="ARBA" id="ARBA00008455"/>
    </source>
</evidence>